<comment type="subcellular location">
    <subcellularLocation>
        <location evidence="1">Cell membrane</location>
        <topology evidence="1">Multi-pass membrane protein</topology>
    </subcellularLocation>
</comment>
<dbReference type="PROSITE" id="PS01035">
    <property type="entry name" value="PTS_EIIB_TYPE_1_CYS"/>
    <property type="match status" value="1"/>
</dbReference>
<dbReference type="NCBIfam" id="TIGR00830">
    <property type="entry name" value="PTBA"/>
    <property type="match status" value="1"/>
</dbReference>
<dbReference type="Pfam" id="PF02378">
    <property type="entry name" value="PTS_EIIC"/>
    <property type="match status" value="1"/>
</dbReference>
<feature type="transmembrane region" description="Helical" evidence="17">
    <location>
        <begin position="201"/>
        <end position="220"/>
    </location>
</feature>
<evidence type="ECO:0000256" key="14">
    <source>
        <dbReference type="ARBA" id="ARBA00074554"/>
    </source>
</evidence>
<evidence type="ECO:0000259" key="18">
    <source>
        <dbReference type="PROSITE" id="PS51093"/>
    </source>
</evidence>
<feature type="domain" description="PTS EIIB type-1" evidence="19">
    <location>
        <begin position="16"/>
        <end position="99"/>
    </location>
</feature>
<evidence type="ECO:0000256" key="15">
    <source>
        <dbReference type="ARBA" id="ARBA00081008"/>
    </source>
</evidence>
<accession>A0A0R1P3C6</accession>
<dbReference type="InterPro" id="IPR036878">
    <property type="entry name" value="Glu_permease_IIB"/>
</dbReference>
<keyword evidence="4" id="KW-0762">Sugar transport</keyword>
<dbReference type="PROSITE" id="PS51098">
    <property type="entry name" value="PTS_EIIB_TYPE_1"/>
    <property type="match status" value="1"/>
</dbReference>
<dbReference type="PROSITE" id="PS51103">
    <property type="entry name" value="PTS_EIIC_TYPE_1"/>
    <property type="match status" value="1"/>
</dbReference>
<comment type="caution">
    <text evidence="21">The sequence shown here is derived from an EMBL/GenBank/DDBJ whole genome shotgun (WGS) entry which is preliminary data.</text>
</comment>
<feature type="transmembrane region" description="Helical" evidence="17">
    <location>
        <begin position="122"/>
        <end position="143"/>
    </location>
</feature>
<dbReference type="GO" id="GO:0015771">
    <property type="term" value="P:trehalose transport"/>
    <property type="evidence" value="ECO:0007669"/>
    <property type="project" value="TreeGrafter"/>
</dbReference>
<dbReference type="FunFam" id="3.30.1360.60:FF:000001">
    <property type="entry name" value="PTS system glucose-specific IIBC component PtsG"/>
    <property type="match status" value="1"/>
</dbReference>
<dbReference type="InterPro" id="IPR050558">
    <property type="entry name" value="PTS_Sugar-Specific_Components"/>
</dbReference>
<gene>
    <name evidence="21" type="ORF">FC47_GL000918</name>
</gene>
<dbReference type="Pfam" id="PF00367">
    <property type="entry name" value="PTS_EIIB"/>
    <property type="match status" value="1"/>
</dbReference>
<dbReference type="GO" id="GO:0008982">
    <property type="term" value="F:protein-N(PI)-phosphohistidine-sugar phosphotransferase activity"/>
    <property type="evidence" value="ECO:0007669"/>
    <property type="project" value="InterPro"/>
</dbReference>
<dbReference type="GO" id="GO:0005886">
    <property type="term" value="C:plasma membrane"/>
    <property type="evidence" value="ECO:0007669"/>
    <property type="project" value="UniProtKB-SubCell"/>
</dbReference>
<dbReference type="EMBL" id="AZEQ01000002">
    <property type="protein sequence ID" value="KRL26783.1"/>
    <property type="molecule type" value="Genomic_DNA"/>
</dbReference>
<evidence type="ECO:0000256" key="16">
    <source>
        <dbReference type="PROSITE-ProRule" id="PRU00421"/>
    </source>
</evidence>
<dbReference type="NCBIfam" id="TIGR01996">
    <property type="entry name" value="PTS-II-BC-sucr"/>
    <property type="match status" value="1"/>
</dbReference>
<dbReference type="Gene3D" id="3.30.1360.60">
    <property type="entry name" value="Glucose permease domain IIB"/>
    <property type="match status" value="1"/>
</dbReference>
<dbReference type="GO" id="GO:0016301">
    <property type="term" value="F:kinase activity"/>
    <property type="evidence" value="ECO:0007669"/>
    <property type="project" value="UniProtKB-KW"/>
</dbReference>
<evidence type="ECO:0000256" key="13">
    <source>
        <dbReference type="ARBA" id="ARBA00048931"/>
    </source>
</evidence>
<evidence type="ECO:0000256" key="12">
    <source>
        <dbReference type="ARBA" id="ARBA00045139"/>
    </source>
</evidence>
<dbReference type="Gene3D" id="2.70.70.10">
    <property type="entry name" value="Glucose Permease (Domain IIA)"/>
    <property type="match status" value="1"/>
</dbReference>
<keyword evidence="10 17" id="KW-0472">Membrane</keyword>
<dbReference type="InterPro" id="IPR018113">
    <property type="entry name" value="PTrfase_EIIB_Cys"/>
</dbReference>
<dbReference type="CDD" id="cd00212">
    <property type="entry name" value="PTS_IIB_glc"/>
    <property type="match status" value="1"/>
</dbReference>
<evidence type="ECO:0000256" key="3">
    <source>
        <dbReference type="ARBA" id="ARBA00022475"/>
    </source>
</evidence>
<dbReference type="Pfam" id="PF00358">
    <property type="entry name" value="PTS_EIIA_1"/>
    <property type="match status" value="1"/>
</dbReference>
<feature type="domain" description="PTS EIIA type-1" evidence="18">
    <location>
        <begin position="527"/>
        <end position="631"/>
    </location>
</feature>
<evidence type="ECO:0000313" key="21">
    <source>
        <dbReference type="EMBL" id="KRL26783.1"/>
    </source>
</evidence>
<dbReference type="GO" id="GO:0009401">
    <property type="term" value="P:phosphoenolpyruvate-dependent sugar phosphotransferase system"/>
    <property type="evidence" value="ECO:0007669"/>
    <property type="project" value="UniProtKB-KW"/>
</dbReference>
<evidence type="ECO:0000256" key="10">
    <source>
        <dbReference type="ARBA" id="ARBA00023136"/>
    </source>
</evidence>
<feature type="transmembrane region" description="Helical" evidence="17">
    <location>
        <begin position="447"/>
        <end position="468"/>
    </location>
</feature>
<evidence type="ECO:0000259" key="19">
    <source>
        <dbReference type="PROSITE" id="PS51098"/>
    </source>
</evidence>
<organism evidence="21 22">
    <name type="scientific">Limosilactobacillus mucosae DSM 13345</name>
    <dbReference type="NCBI Taxonomy" id="1423771"/>
    <lineage>
        <taxon>Bacteria</taxon>
        <taxon>Bacillati</taxon>
        <taxon>Bacillota</taxon>
        <taxon>Bacilli</taxon>
        <taxon>Lactobacillales</taxon>
        <taxon>Lactobacillaceae</taxon>
        <taxon>Limosilactobacillus</taxon>
    </lineage>
</organism>
<feature type="transmembrane region" description="Helical" evidence="17">
    <location>
        <begin position="348"/>
        <end position="370"/>
    </location>
</feature>
<name>A0A0R1P3C6_LIMMU</name>
<feature type="transmembrane region" description="Helical" evidence="17">
    <location>
        <begin position="171"/>
        <end position="189"/>
    </location>
</feature>
<feature type="transmembrane region" description="Helical" evidence="17">
    <location>
        <begin position="408"/>
        <end position="441"/>
    </location>
</feature>
<evidence type="ECO:0000256" key="6">
    <source>
        <dbReference type="ARBA" id="ARBA00022683"/>
    </source>
</evidence>
<dbReference type="PANTHER" id="PTHR30175:SF4">
    <property type="entry name" value="PTS SYSTEM TREHALOSE-SPECIFIC EIIBC COMPONENT"/>
    <property type="match status" value="1"/>
</dbReference>
<keyword evidence="3" id="KW-1003">Cell membrane</keyword>
<dbReference type="InterPro" id="IPR001127">
    <property type="entry name" value="PTS_EIIA_1_perm"/>
</dbReference>
<evidence type="ECO:0000256" key="9">
    <source>
        <dbReference type="ARBA" id="ARBA00022989"/>
    </source>
</evidence>
<evidence type="ECO:0000313" key="22">
    <source>
        <dbReference type="Proteomes" id="UP000050901"/>
    </source>
</evidence>
<keyword evidence="2" id="KW-0813">Transport</keyword>
<comment type="catalytic activity">
    <reaction evidence="13">
        <text>N(pros)-phospho-L-histidyl-[protein](out) + sucrose = sucrose 6(G)-phosphate(in) + L-histidyl-[protein]</text>
        <dbReference type="Rhea" id="RHEA:49236"/>
        <dbReference type="Rhea" id="RHEA-COMP:9745"/>
        <dbReference type="Rhea" id="RHEA-COMP:9746"/>
        <dbReference type="ChEBI" id="CHEBI:17992"/>
        <dbReference type="ChEBI" id="CHEBI:29979"/>
        <dbReference type="ChEBI" id="CHEBI:64837"/>
        <dbReference type="ChEBI" id="CHEBI:91002"/>
        <dbReference type="EC" id="2.7.1.211"/>
    </reaction>
</comment>
<dbReference type="SUPFAM" id="SSF51261">
    <property type="entry name" value="Duplicated hybrid motif"/>
    <property type="match status" value="1"/>
</dbReference>
<keyword evidence="7 17" id="KW-0812">Transmembrane</keyword>
<keyword evidence="5" id="KW-0808">Transferase</keyword>
<dbReference type="PANTHER" id="PTHR30175">
    <property type="entry name" value="PHOSPHOTRANSFERASE SYSTEM TRANSPORT PROTEIN"/>
    <property type="match status" value="1"/>
</dbReference>
<reference evidence="21 22" key="1">
    <citation type="journal article" date="2015" name="Genome Announc.">
        <title>Expanding the biotechnology potential of lactobacilli through comparative genomics of 213 strains and associated genera.</title>
        <authorList>
            <person name="Sun Z."/>
            <person name="Harris H.M."/>
            <person name="McCann A."/>
            <person name="Guo C."/>
            <person name="Argimon S."/>
            <person name="Zhang W."/>
            <person name="Yang X."/>
            <person name="Jeffery I.B."/>
            <person name="Cooney J.C."/>
            <person name="Kagawa T.F."/>
            <person name="Liu W."/>
            <person name="Song Y."/>
            <person name="Salvetti E."/>
            <person name="Wrobel A."/>
            <person name="Rasinkangas P."/>
            <person name="Parkhill J."/>
            <person name="Rea M.C."/>
            <person name="O'Sullivan O."/>
            <person name="Ritari J."/>
            <person name="Douillard F.P."/>
            <person name="Paul Ross R."/>
            <person name="Yang R."/>
            <person name="Briner A.E."/>
            <person name="Felis G.E."/>
            <person name="de Vos W.M."/>
            <person name="Barrangou R."/>
            <person name="Klaenhammer T.R."/>
            <person name="Caufield P.W."/>
            <person name="Cui Y."/>
            <person name="Zhang H."/>
            <person name="O'Toole P.W."/>
        </authorList>
    </citation>
    <scope>NUCLEOTIDE SEQUENCE [LARGE SCALE GENOMIC DNA]</scope>
    <source>
        <strain evidence="21 22">DSM 13345</strain>
    </source>
</reference>
<sequence length="657" mass="69975">MVSNAIIYLGRAIMDHKRVAQTVVKAVGKDNIVAAAHCATRLRLVVKDDSKINQKMLDSDADIKGTFETNGQYQIIIGPGDVNNVYDEMVKITGLKEMSTQELKQVAAKNQKTNPVMAFIKLLSDIFVPLIPALVAGGLLMALDNVLASPGLFGPKSVIQMYPSLKGIESMVNVMSAAPFTFLPILVGISGAKRFGANPFLGAVVGMMMTSPLLQAGHFWNVFGLHVSMQPYTGQVIPALAAVWLLSIFEKWFHKKLPSAVDFTFTPLLSILLTGFLTFTIVGPVMRDLSDWITAAIVWIYNTLGWVGTGIFGAFYSPIVLTGLHQSFPAIETQLISAFKSGTGYGDFIFVVASMANVAQGAATTAVYFLTKNKKMKGLSSSAAVSALLGITEPAIFGVNLKLKFPFFCALIGSCVASALAGMFHVIAVSLGSAGFIGFLSINAKSIPLYVLCELISFAIAFCVTFFYGKAHRNLIDPVTEAEADAEAKAVEVQAEATAAEPAGAVKSEEVLSPIDGKVEDLSKVKDEVFSQKMMGDGAAVVPSDGTIYSPVDGKITVAYATKHAYGITSDDGAEILIHVGLDTVNLKGEHFTSAVEQGQTVKRGDKLGTVDLKAVEAAGYDTTVMVVVTNTASYAKVEHVAEGEIKHGEKLIEVAK</sequence>
<proteinExistence type="predicted"/>
<dbReference type="InterPro" id="IPR013013">
    <property type="entry name" value="PTS_EIIC_1"/>
</dbReference>
<feature type="active site" description="Phosphocysteine intermediate; for EIIB activity" evidence="16">
    <location>
        <position position="38"/>
    </location>
</feature>
<protein>
    <recommendedName>
        <fullName evidence="14">PTS system sucrose-specific EIIBCA component</fullName>
        <ecNumber evidence="11">2.7.1.211</ecNumber>
    </recommendedName>
    <alternativeName>
        <fullName evidence="15">EIIBCA-Scr</fullName>
    </alternativeName>
</protein>
<dbReference type="Proteomes" id="UP000050901">
    <property type="component" value="Unassembled WGS sequence"/>
</dbReference>
<dbReference type="GO" id="GO:0090589">
    <property type="term" value="F:protein-phosphocysteine-trehalose phosphotransferase system transporter activity"/>
    <property type="evidence" value="ECO:0007669"/>
    <property type="project" value="TreeGrafter"/>
</dbReference>
<dbReference type="AlphaFoldDB" id="A0A0R1P3C6"/>
<evidence type="ECO:0000256" key="4">
    <source>
        <dbReference type="ARBA" id="ARBA00022597"/>
    </source>
</evidence>
<evidence type="ECO:0000256" key="7">
    <source>
        <dbReference type="ARBA" id="ARBA00022692"/>
    </source>
</evidence>
<dbReference type="SUPFAM" id="SSF55604">
    <property type="entry name" value="Glucose permease domain IIB"/>
    <property type="match status" value="1"/>
</dbReference>
<dbReference type="NCBIfam" id="TIGR00826">
    <property type="entry name" value="EIIB_glc"/>
    <property type="match status" value="1"/>
</dbReference>
<dbReference type="InterPro" id="IPR010973">
    <property type="entry name" value="PTS_IIBC_sucr"/>
</dbReference>
<keyword evidence="6" id="KW-0598">Phosphotransferase system</keyword>
<dbReference type="PROSITE" id="PS51093">
    <property type="entry name" value="PTS_EIIA_TYPE_1"/>
    <property type="match status" value="1"/>
</dbReference>
<evidence type="ECO:0000256" key="11">
    <source>
        <dbReference type="ARBA" id="ARBA00044053"/>
    </source>
</evidence>
<evidence type="ECO:0000259" key="20">
    <source>
        <dbReference type="PROSITE" id="PS51103"/>
    </source>
</evidence>
<comment type="function">
    <text evidence="12">The phosphoenolpyruvate-dependent sugar phosphotransferase system (sugar PTS), a major carbohydrate active transport system, catalyzes the phosphorylation of incoming sugar substrates concomitantly with their translocation across the cell membrane. This system is involved in sucrose transport.</text>
</comment>
<feature type="transmembrane region" description="Helical" evidence="17">
    <location>
        <begin position="265"/>
        <end position="286"/>
    </location>
</feature>
<dbReference type="InterPro" id="IPR003352">
    <property type="entry name" value="PTS_EIIC"/>
</dbReference>
<dbReference type="FunFam" id="2.70.70.10:FF:000001">
    <property type="entry name" value="PTS system glucose-specific IIA component"/>
    <property type="match status" value="1"/>
</dbReference>
<dbReference type="EC" id="2.7.1.211" evidence="11"/>
<dbReference type="InterPro" id="IPR001996">
    <property type="entry name" value="PTS_IIB_1"/>
</dbReference>
<evidence type="ECO:0000256" key="2">
    <source>
        <dbReference type="ARBA" id="ARBA00022448"/>
    </source>
</evidence>
<keyword evidence="8" id="KW-0418">Kinase</keyword>
<evidence type="ECO:0000256" key="5">
    <source>
        <dbReference type="ARBA" id="ARBA00022679"/>
    </source>
</evidence>
<dbReference type="InterPro" id="IPR011055">
    <property type="entry name" value="Dup_hybrid_motif"/>
</dbReference>
<dbReference type="PATRIC" id="fig|1423771.3.peg.926"/>
<dbReference type="PROSITE" id="PS00371">
    <property type="entry name" value="PTS_EIIA_TYPE_1_HIS"/>
    <property type="match status" value="1"/>
</dbReference>
<feature type="transmembrane region" description="Helical" evidence="17">
    <location>
        <begin position="292"/>
        <end position="316"/>
    </location>
</feature>
<evidence type="ECO:0000256" key="1">
    <source>
        <dbReference type="ARBA" id="ARBA00004651"/>
    </source>
</evidence>
<keyword evidence="9 17" id="KW-1133">Transmembrane helix</keyword>
<evidence type="ECO:0000256" key="8">
    <source>
        <dbReference type="ARBA" id="ARBA00022777"/>
    </source>
</evidence>
<feature type="domain" description="PTS EIIC type-1" evidence="20">
    <location>
        <begin position="134"/>
        <end position="488"/>
    </location>
</feature>
<evidence type="ECO:0000256" key="17">
    <source>
        <dbReference type="SAM" id="Phobius"/>
    </source>
</evidence>